<protein>
    <recommendedName>
        <fullName evidence="1">ABM domain-containing protein</fullName>
    </recommendedName>
</protein>
<dbReference type="Proteomes" id="UP000799772">
    <property type="component" value="Unassembled WGS sequence"/>
</dbReference>
<name>A0A9P4I9X6_9PEZI</name>
<dbReference type="Gene3D" id="3.30.70.100">
    <property type="match status" value="1"/>
</dbReference>
<reference evidence="2" key="1">
    <citation type="journal article" date="2020" name="Stud. Mycol.">
        <title>101 Dothideomycetes genomes: a test case for predicting lifestyles and emergence of pathogens.</title>
        <authorList>
            <person name="Haridas S."/>
            <person name="Albert R."/>
            <person name="Binder M."/>
            <person name="Bloem J."/>
            <person name="Labutti K."/>
            <person name="Salamov A."/>
            <person name="Andreopoulos B."/>
            <person name="Baker S."/>
            <person name="Barry K."/>
            <person name="Bills G."/>
            <person name="Bluhm B."/>
            <person name="Cannon C."/>
            <person name="Castanera R."/>
            <person name="Culley D."/>
            <person name="Daum C."/>
            <person name="Ezra D."/>
            <person name="Gonzalez J."/>
            <person name="Henrissat B."/>
            <person name="Kuo A."/>
            <person name="Liang C."/>
            <person name="Lipzen A."/>
            <person name="Lutzoni F."/>
            <person name="Magnuson J."/>
            <person name="Mondo S."/>
            <person name="Nolan M."/>
            <person name="Ohm R."/>
            <person name="Pangilinan J."/>
            <person name="Park H.-J."/>
            <person name="Ramirez L."/>
            <person name="Alfaro M."/>
            <person name="Sun H."/>
            <person name="Tritt A."/>
            <person name="Yoshinaga Y."/>
            <person name="Zwiers L.-H."/>
            <person name="Turgeon B."/>
            <person name="Goodwin S."/>
            <person name="Spatafora J."/>
            <person name="Crous P."/>
            <person name="Grigoriev I."/>
        </authorList>
    </citation>
    <scope>NUCLEOTIDE SEQUENCE</scope>
    <source>
        <strain evidence="2">CBS 133067</strain>
    </source>
</reference>
<dbReference type="InterPro" id="IPR011008">
    <property type="entry name" value="Dimeric_a/b-barrel"/>
</dbReference>
<dbReference type="SUPFAM" id="SSF54909">
    <property type="entry name" value="Dimeric alpha+beta barrel"/>
    <property type="match status" value="1"/>
</dbReference>
<gene>
    <name evidence="2" type="ORF">NA57DRAFT_44453</name>
</gene>
<dbReference type="EMBL" id="ML978131">
    <property type="protein sequence ID" value="KAF2095573.1"/>
    <property type="molecule type" value="Genomic_DNA"/>
</dbReference>
<dbReference type="PANTHER" id="PTHR40624:SF1">
    <property type="entry name" value="BIOSYNTHESIS MONOOXYGENASE, PUTATIVE (AFU_ORTHOLOGUE AFUA_1G12025)-RELATED"/>
    <property type="match status" value="1"/>
</dbReference>
<organism evidence="2 3">
    <name type="scientific">Rhizodiscina lignyota</name>
    <dbReference type="NCBI Taxonomy" id="1504668"/>
    <lineage>
        <taxon>Eukaryota</taxon>
        <taxon>Fungi</taxon>
        <taxon>Dikarya</taxon>
        <taxon>Ascomycota</taxon>
        <taxon>Pezizomycotina</taxon>
        <taxon>Dothideomycetes</taxon>
        <taxon>Pleosporomycetidae</taxon>
        <taxon>Aulographales</taxon>
        <taxon>Rhizodiscinaceae</taxon>
        <taxon>Rhizodiscina</taxon>
    </lineage>
</organism>
<evidence type="ECO:0000313" key="2">
    <source>
        <dbReference type="EMBL" id="KAF2095573.1"/>
    </source>
</evidence>
<keyword evidence="3" id="KW-1185">Reference proteome</keyword>
<sequence length="106" mass="11430">MTVAIVAVISPAAGKVDRVQELLSAHAEYVKQNESGTLKYHLHKQIGSKTPDLVMIEEYTDKSAIGVHGAAPKFKEMGRTLKKEGLLAKPMDVKILEAVGGFASKL</sequence>
<evidence type="ECO:0000259" key="1">
    <source>
        <dbReference type="Pfam" id="PF03992"/>
    </source>
</evidence>
<accession>A0A9P4I9X6</accession>
<dbReference type="PANTHER" id="PTHR40624">
    <property type="entry name" value="BIOSYNTHESIS MONOOXYGENASE, PUTATIVE (AFU_ORTHOLOGUE AFUA_1G12025)-RELATED"/>
    <property type="match status" value="1"/>
</dbReference>
<evidence type="ECO:0000313" key="3">
    <source>
        <dbReference type="Proteomes" id="UP000799772"/>
    </source>
</evidence>
<feature type="domain" description="ABM" evidence="1">
    <location>
        <begin position="3"/>
        <end position="77"/>
    </location>
</feature>
<dbReference type="AlphaFoldDB" id="A0A9P4I9X6"/>
<dbReference type="Pfam" id="PF03992">
    <property type="entry name" value="ABM"/>
    <property type="match status" value="1"/>
</dbReference>
<dbReference type="OrthoDB" id="10011777at2759"/>
<proteinExistence type="predicted"/>
<comment type="caution">
    <text evidence="2">The sequence shown here is derived from an EMBL/GenBank/DDBJ whole genome shotgun (WGS) entry which is preliminary data.</text>
</comment>
<dbReference type="InterPro" id="IPR007138">
    <property type="entry name" value="ABM_dom"/>
</dbReference>